<proteinExistence type="predicted"/>
<gene>
    <name evidence="2" type="ORF">GHA_03738</name>
    <name evidence="3" type="ORF">TML_02676</name>
</gene>
<dbReference type="InterPro" id="IPR035919">
    <property type="entry name" value="EAL_sf"/>
</dbReference>
<dbReference type="Proteomes" id="UP000834503">
    <property type="component" value="Unassembled WGS sequence"/>
</dbReference>
<evidence type="ECO:0000313" key="3">
    <source>
        <dbReference type="EMBL" id="CAC9206143.1"/>
    </source>
</evidence>
<reference evidence="2" key="1">
    <citation type="submission" date="2020-05" db="EMBL/GenBank/DDBJ databases">
        <authorList>
            <person name="Delgado-Blas J."/>
        </authorList>
    </citation>
    <scope>NUCLEOTIDE SEQUENCE</scope>
    <source>
        <strain evidence="2">BB1459</strain>
        <strain evidence="3">BB1480</strain>
    </source>
</reference>
<dbReference type="AlphaFoldDB" id="A0A9N8CQA0"/>
<dbReference type="SUPFAM" id="SSF141868">
    <property type="entry name" value="EAL domain-like"/>
    <property type="match status" value="1"/>
</dbReference>
<protein>
    <submittedName>
        <fullName evidence="2">Predicted signal transduction protein containing sensor and EAL domains</fullName>
    </submittedName>
</protein>
<evidence type="ECO:0000259" key="1">
    <source>
        <dbReference type="Pfam" id="PF00563"/>
    </source>
</evidence>
<dbReference type="Proteomes" id="UP000837205">
    <property type="component" value="Unassembled WGS sequence"/>
</dbReference>
<keyword evidence="5" id="KW-1185">Reference proteome</keyword>
<feature type="domain" description="EAL" evidence="1">
    <location>
        <begin position="39"/>
        <end position="238"/>
    </location>
</feature>
<dbReference type="Pfam" id="PF00563">
    <property type="entry name" value="EAL"/>
    <property type="match status" value="1"/>
</dbReference>
<organism evidence="2 4">
    <name type="scientific">Citrobacter werkmanii</name>
    <dbReference type="NCBI Taxonomy" id="67827"/>
    <lineage>
        <taxon>Bacteria</taxon>
        <taxon>Pseudomonadati</taxon>
        <taxon>Pseudomonadota</taxon>
        <taxon>Gammaproteobacteria</taxon>
        <taxon>Enterobacterales</taxon>
        <taxon>Enterobacteriaceae</taxon>
        <taxon>Citrobacter</taxon>
        <taxon>Citrobacter freundii complex</taxon>
    </lineage>
</organism>
<name>A0A9N8CQA0_9ENTR</name>
<evidence type="ECO:0000313" key="4">
    <source>
        <dbReference type="Proteomes" id="UP000834503"/>
    </source>
</evidence>
<comment type="caution">
    <text evidence="2">The sequence shown here is derived from an EMBL/GenBank/DDBJ whole genome shotgun (WGS) entry which is preliminary data.</text>
</comment>
<dbReference type="InterPro" id="IPR001633">
    <property type="entry name" value="EAL_dom"/>
</dbReference>
<dbReference type="EMBL" id="CAHPQX010000017">
    <property type="protein sequence ID" value="CAB5575781.1"/>
    <property type="molecule type" value="Genomic_DNA"/>
</dbReference>
<dbReference type="EMBL" id="CAIIUA010000001">
    <property type="protein sequence ID" value="CAC9206143.1"/>
    <property type="molecule type" value="Genomic_DNA"/>
</dbReference>
<dbReference type="Gene3D" id="3.20.20.450">
    <property type="entry name" value="EAL domain"/>
    <property type="match status" value="1"/>
</dbReference>
<evidence type="ECO:0000313" key="5">
    <source>
        <dbReference type="Proteomes" id="UP000837205"/>
    </source>
</evidence>
<sequence length="265" mass="29684">MSHYLYLSDDILNAAYLPDSLVQPGEYHLAASFPTGMKAEPLMNLHSGRITGYEFLSVLPAGMDNETFFRHLSATAITELFLLQLILSNGLKTGVRFLNLPIRVLTNTSLCKVLVARCLQNVVVEIQDPEQLMTLDRQKLFTLRHNLYGFRQAGAGIYADDVTPELMRALPGMLLPLSGIKVSRQLFQNGCLHHGIPDNLTEWKEKDGMNMVAEGIETKEQCLLAALAGFTHGQGWLWPVSEWRYCETVKPGNASAQRIFMPKMM</sequence>
<accession>A0A9N8CQA0</accession>
<evidence type="ECO:0000313" key="2">
    <source>
        <dbReference type="EMBL" id="CAB5575781.1"/>
    </source>
</evidence>